<reference evidence="1" key="1">
    <citation type="submission" date="2021-01" db="UniProtKB">
        <authorList>
            <consortium name="EnsemblMetazoa"/>
        </authorList>
    </citation>
    <scope>IDENTIFICATION</scope>
</reference>
<dbReference type="InParanoid" id="A0A7M7M8A9"/>
<name>A0A7M7M8A9_VARDE</name>
<dbReference type="EnsemblMetazoa" id="XM_022801420">
    <property type="protein sequence ID" value="XP_022657155"/>
    <property type="gene ID" value="LOC111248680"/>
</dbReference>
<dbReference type="RefSeq" id="XP_022657155.1">
    <property type="nucleotide sequence ID" value="XM_022801420.1"/>
</dbReference>
<accession>A0A7M7M8A9</accession>
<evidence type="ECO:0000313" key="1">
    <source>
        <dbReference type="EnsemblMetazoa" id="XP_022657155"/>
    </source>
</evidence>
<evidence type="ECO:0000313" key="2">
    <source>
        <dbReference type="Proteomes" id="UP000594260"/>
    </source>
</evidence>
<proteinExistence type="predicted"/>
<protein>
    <submittedName>
        <fullName evidence="1">Uncharacterized protein</fullName>
    </submittedName>
</protein>
<dbReference type="AlphaFoldDB" id="A0A7M7M8A9"/>
<dbReference type="Proteomes" id="UP000594260">
    <property type="component" value="Unplaced"/>
</dbReference>
<keyword evidence="2" id="KW-1185">Reference proteome</keyword>
<sequence>MHTYRQRSPSNSKWRRTTGTKWRFRCSLNSALPPPVVKLRLKKICEDNLQYVNLLLDIAAMHHIVVNNRQRLPDIISAVCRRLLKASNGIIYKLTVFRLTSGISISFNSTKRLALNTMGPWTQSRIQVAYDPKVPIRIQ</sequence>
<dbReference type="GeneID" id="111248680"/>
<organism evidence="1 2">
    <name type="scientific">Varroa destructor</name>
    <name type="common">Honeybee mite</name>
    <dbReference type="NCBI Taxonomy" id="109461"/>
    <lineage>
        <taxon>Eukaryota</taxon>
        <taxon>Metazoa</taxon>
        <taxon>Ecdysozoa</taxon>
        <taxon>Arthropoda</taxon>
        <taxon>Chelicerata</taxon>
        <taxon>Arachnida</taxon>
        <taxon>Acari</taxon>
        <taxon>Parasitiformes</taxon>
        <taxon>Mesostigmata</taxon>
        <taxon>Gamasina</taxon>
        <taxon>Dermanyssoidea</taxon>
        <taxon>Varroidae</taxon>
        <taxon>Varroa</taxon>
    </lineage>
</organism>
<dbReference type="KEGG" id="vde:111248680"/>